<comment type="caution">
    <text evidence="1">The sequence shown here is derived from an EMBL/GenBank/DDBJ whole genome shotgun (WGS) entry which is preliminary data.</text>
</comment>
<sequence>MDDDLIWPYRWQGWIKADVPVGIEHKATLPLFLICNAVTECISTLVVVNAGPPVITAGQPGACSELDHGLIEKCINYNLDAAPFYAPELEQSGYNYVSGKVYLIVKPNARVMQYQIDLLGRGFAVYPHTPSNGYHNIELPVARDQVFILTIRAMDVRGKISDSSTIRFNASAPAPVLELGNFGDSRMPKVKPLMIQGMGGVFHVSIMWDINGASDFDWVQVIVIQLQGEGIDAGLVVFDKTHSRTSMGITFYPYIVGKTYAVVVLGIYPGGWESKPAWVKLGRWS</sequence>
<name>A0A7X1XIH2_9PSED</name>
<gene>
    <name evidence="1" type="ORF">GHO39_23890</name>
</gene>
<dbReference type="RefSeq" id="WP_153330576.1">
    <property type="nucleotide sequence ID" value="NZ_WIWI01000089.1"/>
</dbReference>
<evidence type="ECO:0000313" key="1">
    <source>
        <dbReference type="EMBL" id="MQT92147.1"/>
    </source>
</evidence>
<dbReference type="AlphaFoldDB" id="A0A7X1XIH2"/>
<protein>
    <submittedName>
        <fullName evidence="1">Uncharacterized protein</fullName>
    </submittedName>
</protein>
<proteinExistence type="predicted"/>
<dbReference type="EMBL" id="WIWI01000089">
    <property type="protein sequence ID" value="MQT92147.1"/>
    <property type="molecule type" value="Genomic_DNA"/>
</dbReference>
<accession>A0A7X1XIH2</accession>
<evidence type="ECO:0000313" key="2">
    <source>
        <dbReference type="Proteomes" id="UP000489190"/>
    </source>
</evidence>
<organism evidence="1 2">
    <name type="scientific">Pseudomonas helleri</name>
    <dbReference type="NCBI Taxonomy" id="1608996"/>
    <lineage>
        <taxon>Bacteria</taxon>
        <taxon>Pseudomonadati</taxon>
        <taxon>Pseudomonadota</taxon>
        <taxon>Gammaproteobacteria</taxon>
        <taxon>Pseudomonadales</taxon>
        <taxon>Pseudomonadaceae</taxon>
        <taxon>Pseudomonas</taxon>
    </lineage>
</organism>
<dbReference type="Proteomes" id="UP000489190">
    <property type="component" value="Unassembled WGS sequence"/>
</dbReference>
<reference evidence="1 2" key="1">
    <citation type="submission" date="2019-10" db="EMBL/GenBank/DDBJ databases">
        <title>Evaluation of single-gene subtyping targets for Pseudomonas.</title>
        <authorList>
            <person name="Reichler S.J."/>
            <person name="Orsi R.H."/>
            <person name="Wiedmann M."/>
            <person name="Martin N.H."/>
            <person name="Murphy S.I."/>
        </authorList>
    </citation>
    <scope>NUCLEOTIDE SEQUENCE [LARGE SCALE GENOMIC DNA]</scope>
    <source>
        <strain evidence="1 2">FSL R10-3254</strain>
    </source>
</reference>